<evidence type="ECO:0000313" key="2">
    <source>
        <dbReference type="EMBL" id="GFO26183.1"/>
    </source>
</evidence>
<name>A0AAV4C2Q2_9GAST</name>
<dbReference type="Proteomes" id="UP000735302">
    <property type="component" value="Unassembled WGS sequence"/>
</dbReference>
<dbReference type="EMBL" id="BLXT01005793">
    <property type="protein sequence ID" value="GFO26183.1"/>
    <property type="molecule type" value="Genomic_DNA"/>
</dbReference>
<reference evidence="2 3" key="1">
    <citation type="journal article" date="2021" name="Elife">
        <title>Chloroplast acquisition without the gene transfer in kleptoplastic sea slugs, Plakobranchus ocellatus.</title>
        <authorList>
            <person name="Maeda T."/>
            <person name="Takahashi S."/>
            <person name="Yoshida T."/>
            <person name="Shimamura S."/>
            <person name="Takaki Y."/>
            <person name="Nagai Y."/>
            <person name="Toyoda A."/>
            <person name="Suzuki Y."/>
            <person name="Arimoto A."/>
            <person name="Ishii H."/>
            <person name="Satoh N."/>
            <person name="Nishiyama T."/>
            <person name="Hasebe M."/>
            <person name="Maruyama T."/>
            <person name="Minagawa J."/>
            <person name="Obokata J."/>
            <person name="Shigenobu S."/>
        </authorList>
    </citation>
    <scope>NUCLEOTIDE SEQUENCE [LARGE SCALE GENOMIC DNA]</scope>
</reference>
<accession>A0AAV4C2Q2</accession>
<keyword evidence="3" id="KW-1185">Reference proteome</keyword>
<feature type="region of interest" description="Disordered" evidence="1">
    <location>
        <begin position="58"/>
        <end position="87"/>
    </location>
</feature>
<protein>
    <submittedName>
        <fullName evidence="2">Uncharacterized protein</fullName>
    </submittedName>
</protein>
<evidence type="ECO:0000313" key="3">
    <source>
        <dbReference type="Proteomes" id="UP000735302"/>
    </source>
</evidence>
<feature type="compositionally biased region" description="Basic and acidic residues" evidence="1">
    <location>
        <begin position="58"/>
        <end position="81"/>
    </location>
</feature>
<dbReference type="AlphaFoldDB" id="A0AAV4C2Q2"/>
<evidence type="ECO:0000256" key="1">
    <source>
        <dbReference type="SAM" id="MobiDB-lite"/>
    </source>
</evidence>
<organism evidence="2 3">
    <name type="scientific">Plakobranchus ocellatus</name>
    <dbReference type="NCBI Taxonomy" id="259542"/>
    <lineage>
        <taxon>Eukaryota</taxon>
        <taxon>Metazoa</taxon>
        <taxon>Spiralia</taxon>
        <taxon>Lophotrochozoa</taxon>
        <taxon>Mollusca</taxon>
        <taxon>Gastropoda</taxon>
        <taxon>Heterobranchia</taxon>
        <taxon>Euthyneura</taxon>
        <taxon>Panpulmonata</taxon>
        <taxon>Sacoglossa</taxon>
        <taxon>Placobranchoidea</taxon>
        <taxon>Plakobranchidae</taxon>
        <taxon>Plakobranchus</taxon>
    </lineage>
</organism>
<proteinExistence type="predicted"/>
<gene>
    <name evidence="2" type="ORF">PoB_005268800</name>
</gene>
<sequence>MTATIKPGLIGCGANYKDDGHGYDSDESDRMMVQKHTVMHFDENNSEVDDEKGCFRAYSNEDSKDEAPAFEEKKYGKKDKNPTNGPI</sequence>
<comment type="caution">
    <text evidence="2">The sequence shown here is derived from an EMBL/GenBank/DDBJ whole genome shotgun (WGS) entry which is preliminary data.</text>
</comment>